<accession>A0A0C3RZP6</accession>
<dbReference type="EMBL" id="KN840715">
    <property type="protein sequence ID" value="KIP01992.1"/>
    <property type="molecule type" value="Genomic_DNA"/>
</dbReference>
<gene>
    <name evidence="2" type="ORF">PHLGIDRAFT_122861</name>
</gene>
<dbReference type="Proteomes" id="UP000053257">
    <property type="component" value="Unassembled WGS sequence"/>
</dbReference>
<reference evidence="2 3" key="1">
    <citation type="journal article" date="2014" name="PLoS Genet.">
        <title>Analysis of the Phlebiopsis gigantea genome, transcriptome and secretome provides insight into its pioneer colonization strategies of wood.</title>
        <authorList>
            <person name="Hori C."/>
            <person name="Ishida T."/>
            <person name="Igarashi K."/>
            <person name="Samejima M."/>
            <person name="Suzuki H."/>
            <person name="Master E."/>
            <person name="Ferreira P."/>
            <person name="Ruiz-Duenas F.J."/>
            <person name="Held B."/>
            <person name="Canessa P."/>
            <person name="Larrondo L.F."/>
            <person name="Schmoll M."/>
            <person name="Druzhinina I.S."/>
            <person name="Kubicek C.P."/>
            <person name="Gaskell J.A."/>
            <person name="Kersten P."/>
            <person name="St John F."/>
            <person name="Glasner J."/>
            <person name="Sabat G."/>
            <person name="Splinter BonDurant S."/>
            <person name="Syed K."/>
            <person name="Yadav J."/>
            <person name="Mgbeahuruike A.C."/>
            <person name="Kovalchuk A."/>
            <person name="Asiegbu F.O."/>
            <person name="Lackner G."/>
            <person name="Hoffmeister D."/>
            <person name="Rencoret J."/>
            <person name="Gutierrez A."/>
            <person name="Sun H."/>
            <person name="Lindquist E."/>
            <person name="Barry K."/>
            <person name="Riley R."/>
            <person name="Grigoriev I.V."/>
            <person name="Henrissat B."/>
            <person name="Kues U."/>
            <person name="Berka R.M."/>
            <person name="Martinez A.T."/>
            <person name="Covert S.F."/>
            <person name="Blanchette R.A."/>
            <person name="Cullen D."/>
        </authorList>
    </citation>
    <scope>NUCLEOTIDE SEQUENCE [LARGE SCALE GENOMIC DNA]</scope>
    <source>
        <strain evidence="2 3">11061_1 CR5-6</strain>
    </source>
</reference>
<evidence type="ECO:0000259" key="1">
    <source>
        <dbReference type="Pfam" id="PF20149"/>
    </source>
</evidence>
<organism evidence="2 3">
    <name type="scientific">Phlebiopsis gigantea (strain 11061_1 CR5-6)</name>
    <name type="common">White-rot fungus</name>
    <name type="synonym">Peniophora gigantea</name>
    <dbReference type="NCBI Taxonomy" id="745531"/>
    <lineage>
        <taxon>Eukaryota</taxon>
        <taxon>Fungi</taxon>
        <taxon>Dikarya</taxon>
        <taxon>Basidiomycota</taxon>
        <taxon>Agaricomycotina</taxon>
        <taxon>Agaricomycetes</taxon>
        <taxon>Polyporales</taxon>
        <taxon>Phanerochaetaceae</taxon>
        <taxon>Phlebiopsis</taxon>
    </lineage>
</organism>
<protein>
    <recommendedName>
        <fullName evidence="1">DUF6532 domain-containing protein</fullName>
    </recommendedName>
</protein>
<dbReference type="InterPro" id="IPR045341">
    <property type="entry name" value="DUF6532"/>
</dbReference>
<dbReference type="STRING" id="745531.A0A0C3RZP6"/>
<sequence length="196" mass="23176">MEYQGFFQMDKVFPQEDSERIHKMIMNQASTFRGHLRDRFSPHIAGLYGFGSDTADKSVEEANVKRYHYLLEGSPPRYCYKFWDQTTPEGYAQHPLLMSSLQEYLFSGPLDIGSRNQHQFNPVPLPTIAFLFTIVRFCLDKWKHGKLNNKLKFTETEYGDSKDLPFRNHLDWVKEWSEMMPDAVRRLRVVLFNQLL</sequence>
<dbReference type="AlphaFoldDB" id="A0A0C3RZP6"/>
<evidence type="ECO:0000313" key="3">
    <source>
        <dbReference type="Proteomes" id="UP000053257"/>
    </source>
</evidence>
<dbReference type="Pfam" id="PF20149">
    <property type="entry name" value="DUF6532"/>
    <property type="match status" value="1"/>
</dbReference>
<keyword evidence="3" id="KW-1185">Reference proteome</keyword>
<feature type="domain" description="DUF6532" evidence="1">
    <location>
        <begin position="17"/>
        <end position="176"/>
    </location>
</feature>
<proteinExistence type="predicted"/>
<name>A0A0C3RZP6_PHLG1</name>
<dbReference type="HOGENOM" id="CLU_1390691_0_0_1"/>
<dbReference type="OrthoDB" id="2751838at2759"/>
<evidence type="ECO:0000313" key="2">
    <source>
        <dbReference type="EMBL" id="KIP01992.1"/>
    </source>
</evidence>